<sequence length="83" mass="8774">MSTLTIELTDDLAARLAAASARQQVPAAQVVQEALAKALPALPEGKSLYDAMMEMGAIGCFDSGVTDLATNPKYMEGFGQWQP</sequence>
<dbReference type="EMBL" id="ABVL01000001">
    <property type="protein sequence ID" value="EDY22007.1"/>
    <property type="molecule type" value="Genomic_DNA"/>
</dbReference>
<evidence type="ECO:0000313" key="2">
    <source>
        <dbReference type="Proteomes" id="UP000005824"/>
    </source>
</evidence>
<gene>
    <name evidence="1" type="ORF">CfE428DRAFT_0132</name>
</gene>
<dbReference type="Proteomes" id="UP000005824">
    <property type="component" value="Unassembled WGS sequence"/>
</dbReference>
<organism evidence="1 2">
    <name type="scientific">Chthoniobacter flavus Ellin428</name>
    <dbReference type="NCBI Taxonomy" id="497964"/>
    <lineage>
        <taxon>Bacteria</taxon>
        <taxon>Pseudomonadati</taxon>
        <taxon>Verrucomicrobiota</taxon>
        <taxon>Spartobacteria</taxon>
        <taxon>Chthoniobacterales</taxon>
        <taxon>Chthoniobacteraceae</taxon>
        <taxon>Chthoniobacter</taxon>
    </lineage>
</organism>
<reference evidence="1 2" key="1">
    <citation type="journal article" date="2011" name="J. Bacteriol.">
        <title>Genome sequence of Chthoniobacter flavus Ellin428, an aerobic heterotrophic soil bacterium.</title>
        <authorList>
            <person name="Kant R."/>
            <person name="van Passel M.W."/>
            <person name="Palva A."/>
            <person name="Lucas S."/>
            <person name="Lapidus A."/>
            <person name="Glavina Del Rio T."/>
            <person name="Dalin E."/>
            <person name="Tice H."/>
            <person name="Bruce D."/>
            <person name="Goodwin L."/>
            <person name="Pitluck S."/>
            <person name="Larimer F.W."/>
            <person name="Land M.L."/>
            <person name="Hauser L."/>
            <person name="Sangwan P."/>
            <person name="de Vos W.M."/>
            <person name="Janssen P.H."/>
            <person name="Smidt H."/>
        </authorList>
    </citation>
    <scope>NUCLEOTIDE SEQUENCE [LARGE SCALE GENOMIC DNA]</scope>
    <source>
        <strain evidence="1 2">Ellin428</strain>
    </source>
</reference>
<dbReference type="InParanoid" id="B4CTW9"/>
<evidence type="ECO:0000313" key="1">
    <source>
        <dbReference type="EMBL" id="EDY22007.1"/>
    </source>
</evidence>
<dbReference type="AlphaFoldDB" id="B4CTW9"/>
<name>B4CTW9_9BACT</name>
<dbReference type="RefSeq" id="WP_006977459.1">
    <property type="nucleotide sequence ID" value="NZ_ABVL01000001.1"/>
</dbReference>
<protein>
    <submittedName>
        <fullName evidence="1">Uncharacterized protein</fullName>
    </submittedName>
</protein>
<proteinExistence type="predicted"/>
<accession>B4CTW9</accession>
<keyword evidence="2" id="KW-1185">Reference proteome</keyword>
<dbReference type="STRING" id="497964.CfE428DRAFT_0132"/>
<comment type="caution">
    <text evidence="1">The sequence shown here is derived from an EMBL/GenBank/DDBJ whole genome shotgun (WGS) entry which is preliminary data.</text>
</comment>